<feature type="signal peptide" evidence="2">
    <location>
        <begin position="1"/>
        <end position="26"/>
    </location>
</feature>
<dbReference type="EMBL" id="LT629765">
    <property type="protein sequence ID" value="SDR98839.1"/>
    <property type="molecule type" value="Genomic_DNA"/>
</dbReference>
<dbReference type="Gene3D" id="2.60.40.1890">
    <property type="entry name" value="PCu(A)C copper chaperone"/>
    <property type="match status" value="1"/>
</dbReference>
<dbReference type="Proteomes" id="UP000182237">
    <property type="component" value="Chromosome I"/>
</dbReference>
<dbReference type="PROSITE" id="PS51257">
    <property type="entry name" value="PROKAR_LIPOPROTEIN"/>
    <property type="match status" value="1"/>
</dbReference>
<feature type="region of interest" description="Disordered" evidence="1">
    <location>
        <begin position="187"/>
        <end position="207"/>
    </location>
</feature>
<dbReference type="RefSeq" id="WP_172812372.1">
    <property type="nucleotide sequence ID" value="NZ_LT629765.1"/>
</dbReference>
<gene>
    <name evidence="3" type="ORF">SAMN04488539_0788</name>
</gene>
<dbReference type="PANTHER" id="PTHR36302:SF1">
    <property type="entry name" value="COPPER CHAPERONE PCU(A)C"/>
    <property type="match status" value="1"/>
</dbReference>
<dbReference type="Pfam" id="PF04314">
    <property type="entry name" value="PCuAC"/>
    <property type="match status" value="1"/>
</dbReference>
<feature type="compositionally biased region" description="Low complexity" evidence="1">
    <location>
        <begin position="28"/>
        <end position="60"/>
    </location>
</feature>
<proteinExistence type="predicted"/>
<feature type="chain" id="PRO_5009255589" description="Copper(I)-binding protein" evidence="2">
    <location>
        <begin position="27"/>
        <end position="207"/>
    </location>
</feature>
<dbReference type="InterPro" id="IPR058248">
    <property type="entry name" value="Lxx211020-like"/>
</dbReference>
<keyword evidence="4" id="KW-1185">Reference proteome</keyword>
<feature type="region of interest" description="Disordered" evidence="1">
    <location>
        <begin position="26"/>
        <end position="80"/>
    </location>
</feature>
<protein>
    <recommendedName>
        <fullName evidence="5">Copper(I)-binding protein</fullName>
    </recommendedName>
</protein>
<dbReference type="AlphaFoldDB" id="A0A1H1NKJ9"/>
<organism evidence="3 4">
    <name type="scientific">Corynebacterium timonense</name>
    <dbReference type="NCBI Taxonomy" id="441500"/>
    <lineage>
        <taxon>Bacteria</taxon>
        <taxon>Bacillati</taxon>
        <taxon>Actinomycetota</taxon>
        <taxon>Actinomycetes</taxon>
        <taxon>Mycobacteriales</taxon>
        <taxon>Corynebacteriaceae</taxon>
        <taxon>Corynebacterium</taxon>
    </lineage>
</organism>
<dbReference type="SUPFAM" id="SSF110087">
    <property type="entry name" value="DR1885-like metal-binding protein"/>
    <property type="match status" value="1"/>
</dbReference>
<dbReference type="eggNOG" id="COG2847">
    <property type="taxonomic scope" value="Bacteria"/>
</dbReference>
<evidence type="ECO:0000256" key="2">
    <source>
        <dbReference type="SAM" id="SignalP"/>
    </source>
</evidence>
<dbReference type="InterPro" id="IPR007410">
    <property type="entry name" value="LpqE-like"/>
</dbReference>
<accession>A0A1H1NKJ9</accession>
<dbReference type="PANTHER" id="PTHR36302">
    <property type="entry name" value="BLR7088 PROTEIN"/>
    <property type="match status" value="1"/>
</dbReference>
<sequence>MNKRIGAALSAALTALALTACSDDQAAEEQNTAEQATPAESTPTTEASESAASETAANATLAGSGDIQLENGTVRAKTEPDAAMTSVFGTLHNTTAEDITITGFTTSLGEAHYELHETVDGVMRPVDSGFVVPAGGTLELAPGGHHLMIMDYQPTIEAGGTVDITLETADAKRIEIPGVAVRTMIPGHEDYGDHAGHDHAGHDHEGH</sequence>
<dbReference type="InterPro" id="IPR036182">
    <property type="entry name" value="PCuAC_sf"/>
</dbReference>
<reference evidence="3 4" key="1">
    <citation type="submission" date="2016-10" db="EMBL/GenBank/DDBJ databases">
        <authorList>
            <person name="de Groot N.N."/>
        </authorList>
    </citation>
    <scope>NUCLEOTIDE SEQUENCE [LARGE SCALE GENOMIC DNA]</scope>
    <source>
        <strain evidence="3 4">DSM 45434</strain>
    </source>
</reference>
<evidence type="ECO:0000313" key="4">
    <source>
        <dbReference type="Proteomes" id="UP000182237"/>
    </source>
</evidence>
<evidence type="ECO:0000313" key="3">
    <source>
        <dbReference type="EMBL" id="SDR98839.1"/>
    </source>
</evidence>
<keyword evidence="2" id="KW-0732">Signal</keyword>
<evidence type="ECO:0008006" key="5">
    <source>
        <dbReference type="Google" id="ProtNLM"/>
    </source>
</evidence>
<dbReference type="STRING" id="1203190.GCA_000312345_01703"/>
<name>A0A1H1NKJ9_9CORY</name>
<evidence type="ECO:0000256" key="1">
    <source>
        <dbReference type="SAM" id="MobiDB-lite"/>
    </source>
</evidence>